<dbReference type="InterPro" id="IPR036390">
    <property type="entry name" value="WH_DNA-bd_sf"/>
</dbReference>
<evidence type="ECO:0000256" key="2">
    <source>
        <dbReference type="ARBA" id="ARBA00023125"/>
    </source>
</evidence>
<dbReference type="EMBL" id="PDKW01000039">
    <property type="protein sequence ID" value="PGH57671.1"/>
    <property type="molecule type" value="Genomic_DNA"/>
</dbReference>
<comment type="caution">
    <text evidence="5">The sequence shown here is derived from an EMBL/GenBank/DDBJ whole genome shotgun (WGS) entry which is preliminary data.</text>
</comment>
<dbReference type="GO" id="GO:0005829">
    <property type="term" value="C:cytosol"/>
    <property type="evidence" value="ECO:0007669"/>
    <property type="project" value="TreeGrafter"/>
</dbReference>
<feature type="domain" description="HTH asnC-type" evidence="4">
    <location>
        <begin position="29"/>
        <end position="90"/>
    </location>
</feature>
<dbReference type="PANTHER" id="PTHR30154:SF34">
    <property type="entry name" value="TRANSCRIPTIONAL REGULATOR AZLB"/>
    <property type="match status" value="1"/>
</dbReference>
<keyword evidence="3" id="KW-0804">Transcription</keyword>
<dbReference type="SUPFAM" id="SSF54909">
    <property type="entry name" value="Dimeric alpha+beta barrel"/>
    <property type="match status" value="1"/>
</dbReference>
<keyword evidence="6" id="KW-1185">Reference proteome</keyword>
<dbReference type="Pfam" id="PF01037">
    <property type="entry name" value="AsnC_trans_reg"/>
    <property type="match status" value="1"/>
</dbReference>
<dbReference type="InterPro" id="IPR011008">
    <property type="entry name" value="Dimeric_a/b-barrel"/>
</dbReference>
<gene>
    <name evidence="5" type="ORF">CRT60_06675</name>
</gene>
<dbReference type="OrthoDB" id="9813313at2"/>
<dbReference type="AlphaFoldDB" id="A0A2B8BIB2"/>
<dbReference type="CDD" id="cd00090">
    <property type="entry name" value="HTH_ARSR"/>
    <property type="match status" value="1"/>
</dbReference>
<evidence type="ECO:0000313" key="5">
    <source>
        <dbReference type="EMBL" id="PGH57671.1"/>
    </source>
</evidence>
<reference evidence="6" key="1">
    <citation type="submission" date="2017-10" db="EMBL/GenBank/DDBJ databases">
        <authorList>
            <person name="Kravchenko I.K."/>
            <person name="Grouzdev D.S."/>
        </authorList>
    </citation>
    <scope>NUCLEOTIDE SEQUENCE [LARGE SCALE GENOMIC DNA]</scope>
    <source>
        <strain evidence="6">B2</strain>
    </source>
</reference>
<dbReference type="InterPro" id="IPR000485">
    <property type="entry name" value="AsnC-type_HTH_dom"/>
</dbReference>
<dbReference type="GO" id="GO:0043565">
    <property type="term" value="F:sequence-specific DNA binding"/>
    <property type="evidence" value="ECO:0007669"/>
    <property type="project" value="InterPro"/>
</dbReference>
<dbReference type="GO" id="GO:0006355">
    <property type="term" value="P:regulation of DNA-templated transcription"/>
    <property type="evidence" value="ECO:0007669"/>
    <property type="project" value="UniProtKB-ARBA"/>
</dbReference>
<keyword evidence="2" id="KW-0238">DNA-binding</keyword>
<dbReference type="Pfam" id="PF13412">
    <property type="entry name" value="HTH_24"/>
    <property type="match status" value="1"/>
</dbReference>
<evidence type="ECO:0000259" key="4">
    <source>
        <dbReference type="PROSITE" id="PS50956"/>
    </source>
</evidence>
<dbReference type="InterPro" id="IPR019885">
    <property type="entry name" value="Tscrpt_reg_HTH_AsnC-type_CS"/>
</dbReference>
<dbReference type="Gene3D" id="3.30.70.920">
    <property type="match status" value="1"/>
</dbReference>
<dbReference type="InterPro" id="IPR036388">
    <property type="entry name" value="WH-like_DNA-bd_sf"/>
</dbReference>
<dbReference type="PROSITE" id="PS00519">
    <property type="entry name" value="HTH_ASNC_1"/>
    <property type="match status" value="1"/>
</dbReference>
<dbReference type="GO" id="GO:0043200">
    <property type="term" value="P:response to amino acid"/>
    <property type="evidence" value="ECO:0007669"/>
    <property type="project" value="TreeGrafter"/>
</dbReference>
<dbReference type="SUPFAM" id="SSF46785">
    <property type="entry name" value="Winged helix' DNA-binding domain"/>
    <property type="match status" value="1"/>
</dbReference>
<organism evidence="5 6">
    <name type="scientific">Azospirillum palustre</name>
    <dbReference type="NCBI Taxonomy" id="2044885"/>
    <lineage>
        <taxon>Bacteria</taxon>
        <taxon>Pseudomonadati</taxon>
        <taxon>Pseudomonadota</taxon>
        <taxon>Alphaproteobacteria</taxon>
        <taxon>Rhodospirillales</taxon>
        <taxon>Azospirillaceae</taxon>
        <taxon>Azospirillum</taxon>
    </lineage>
</organism>
<dbReference type="SMART" id="SM00344">
    <property type="entry name" value="HTH_ASNC"/>
    <property type="match status" value="1"/>
</dbReference>
<dbReference type="InterPro" id="IPR011991">
    <property type="entry name" value="ArsR-like_HTH"/>
</dbReference>
<evidence type="ECO:0000256" key="1">
    <source>
        <dbReference type="ARBA" id="ARBA00023015"/>
    </source>
</evidence>
<evidence type="ECO:0000256" key="3">
    <source>
        <dbReference type="ARBA" id="ARBA00023163"/>
    </source>
</evidence>
<keyword evidence="1" id="KW-0805">Transcription regulation</keyword>
<protein>
    <submittedName>
        <fullName evidence="5">Transcription regulator</fullName>
    </submittedName>
</protein>
<sequence>MEKLTTQGATLISVKSPQTSIRQMPDIELDQIDRKIINLLQGNSQITNLELADAVAVSPPTCLRRVRRLREAGVIAKDVSIVDPSKLGSHIQLIVTVELKGDDRVLMDAFEKTIHAQGCVMQCYLVTGSTDYVLMVCVKNMSEFEKFARATLYANPLIKRFITLTVISRVKYETRIPIDV</sequence>
<proteinExistence type="predicted"/>
<name>A0A2B8BIB2_9PROT</name>
<accession>A0A2B8BIB2</accession>
<dbReference type="InterPro" id="IPR019888">
    <property type="entry name" value="Tscrpt_reg_AsnC-like"/>
</dbReference>
<dbReference type="PROSITE" id="PS50956">
    <property type="entry name" value="HTH_ASNC_2"/>
    <property type="match status" value="1"/>
</dbReference>
<dbReference type="PRINTS" id="PR00033">
    <property type="entry name" value="HTHASNC"/>
</dbReference>
<dbReference type="PANTHER" id="PTHR30154">
    <property type="entry name" value="LEUCINE-RESPONSIVE REGULATORY PROTEIN"/>
    <property type="match status" value="1"/>
</dbReference>
<evidence type="ECO:0000313" key="6">
    <source>
        <dbReference type="Proteomes" id="UP000225379"/>
    </source>
</evidence>
<dbReference type="Proteomes" id="UP000225379">
    <property type="component" value="Unassembled WGS sequence"/>
</dbReference>
<dbReference type="InterPro" id="IPR019887">
    <property type="entry name" value="Tscrpt_reg_AsnC/Lrp_C"/>
</dbReference>
<dbReference type="Gene3D" id="1.10.10.10">
    <property type="entry name" value="Winged helix-like DNA-binding domain superfamily/Winged helix DNA-binding domain"/>
    <property type="match status" value="1"/>
</dbReference>